<reference evidence="4" key="1">
    <citation type="journal article" date="2019" name="Int. J. Syst. Evol. Microbiol.">
        <title>The Global Catalogue of Microorganisms (GCM) 10K type strain sequencing project: providing services to taxonomists for standard genome sequencing and annotation.</title>
        <authorList>
            <consortium name="The Broad Institute Genomics Platform"/>
            <consortium name="The Broad Institute Genome Sequencing Center for Infectious Disease"/>
            <person name="Wu L."/>
            <person name="Ma J."/>
        </authorList>
    </citation>
    <scope>NUCLEOTIDE SEQUENCE [LARGE SCALE GENOMIC DNA]</scope>
    <source>
        <strain evidence="4">KCTC 12907</strain>
    </source>
</reference>
<feature type="signal peptide" evidence="2">
    <location>
        <begin position="1"/>
        <end position="25"/>
    </location>
</feature>
<sequence length="594" mass="65847">MKRWLSMIMAGLIAFGFSVPGTAAAYEAAGSQLYAADSETFDELDAIALNLLEYFAKLGEGVVTELDGDTIEALMRGNKLPAAAQIEAVWNTFLASSYAFTDLGNALSDLIFVHDQKSEAIRDLAIQLQIGQQGAIDAAYRLGKSDRGTANSVPEEKLALLRSLLNHRPLLNQHISTIENHANSWIITLFHSKLRKELLRYTASIKAVMDDSDIVDETYNLARYGTAVRPETPPVQPAEPVQPLQPAPPAQPIQPAQSAQPDAQRFENQTVYLTFKGTSINVNIRAENDAGADRNGVTVNSWPHTGHSTQQFRIDPVGDGKVRLRLLSSAGGYGRVIDVKRDGKPIVSGMKLQVFDANDPPAQHFYMKESSGYFYFALASNPDLAITSAEVKKDGPQLTISPFRGLDSQLFAVQAVNGNVGAPNNKTSKEEIKAVYDRLVANGLNRDYSQYTKFQDWYEGSAYVNCTYLTYGRIKEKTGYAYQFTQDYDLNGNRWHKYSPDSAKRQQKFGTIEDAVRAYGPVVENVVVSFEKSYGATPEERQYGHVLLLEAIIDGVVYYSDIVNPQRMERKSIADFLREYNKLYSNVAGVVKIV</sequence>
<name>A0ABW2F5C1_9BACL</name>
<comment type="caution">
    <text evidence="3">The sequence shown here is derived from an EMBL/GenBank/DDBJ whole genome shotgun (WGS) entry which is preliminary data.</text>
</comment>
<dbReference type="SUPFAM" id="SSF50370">
    <property type="entry name" value="Ricin B-like lectins"/>
    <property type="match status" value="1"/>
</dbReference>
<proteinExistence type="predicted"/>
<evidence type="ECO:0000313" key="3">
    <source>
        <dbReference type="EMBL" id="MFC7148313.1"/>
    </source>
</evidence>
<dbReference type="EMBL" id="JBHTAI010000004">
    <property type="protein sequence ID" value="MFC7148313.1"/>
    <property type="molecule type" value="Genomic_DNA"/>
</dbReference>
<keyword evidence="4" id="KW-1185">Reference proteome</keyword>
<dbReference type="InterPro" id="IPR035992">
    <property type="entry name" value="Ricin_B-like_lectins"/>
</dbReference>
<feature type="region of interest" description="Disordered" evidence="1">
    <location>
        <begin position="228"/>
        <end position="256"/>
    </location>
</feature>
<accession>A0ABW2F5C1</accession>
<gene>
    <name evidence="3" type="ORF">ACFQMJ_07185</name>
</gene>
<evidence type="ECO:0000256" key="2">
    <source>
        <dbReference type="SAM" id="SignalP"/>
    </source>
</evidence>
<dbReference type="RefSeq" id="WP_378045424.1">
    <property type="nucleotide sequence ID" value="NZ_JBHMDN010000007.1"/>
</dbReference>
<dbReference type="Gene3D" id="2.80.10.50">
    <property type="match status" value="1"/>
</dbReference>
<keyword evidence="2" id="KW-0732">Signal</keyword>
<dbReference type="CDD" id="cd00161">
    <property type="entry name" value="beta-trefoil_Ricin-like"/>
    <property type="match status" value="1"/>
</dbReference>
<feature type="chain" id="PRO_5047382944" evidence="2">
    <location>
        <begin position="26"/>
        <end position="594"/>
    </location>
</feature>
<dbReference type="Proteomes" id="UP001596378">
    <property type="component" value="Unassembled WGS sequence"/>
</dbReference>
<organism evidence="3 4">
    <name type="scientific">Cohnella cellulosilytica</name>
    <dbReference type="NCBI Taxonomy" id="986710"/>
    <lineage>
        <taxon>Bacteria</taxon>
        <taxon>Bacillati</taxon>
        <taxon>Bacillota</taxon>
        <taxon>Bacilli</taxon>
        <taxon>Bacillales</taxon>
        <taxon>Paenibacillaceae</taxon>
        <taxon>Cohnella</taxon>
    </lineage>
</organism>
<evidence type="ECO:0000256" key="1">
    <source>
        <dbReference type="SAM" id="MobiDB-lite"/>
    </source>
</evidence>
<feature type="compositionally biased region" description="Pro residues" evidence="1">
    <location>
        <begin position="243"/>
        <end position="252"/>
    </location>
</feature>
<protein>
    <submittedName>
        <fullName evidence="3">RICIN domain-containing protein</fullName>
    </submittedName>
</protein>
<evidence type="ECO:0000313" key="4">
    <source>
        <dbReference type="Proteomes" id="UP001596378"/>
    </source>
</evidence>